<keyword evidence="5" id="KW-0833">Ubl conjugation pathway</keyword>
<evidence type="ECO:0000256" key="8">
    <source>
        <dbReference type="SAM" id="SignalP"/>
    </source>
</evidence>
<organism evidence="10 11">
    <name type="scientific">Rhodotorula paludigena</name>
    <dbReference type="NCBI Taxonomy" id="86838"/>
    <lineage>
        <taxon>Eukaryota</taxon>
        <taxon>Fungi</taxon>
        <taxon>Dikarya</taxon>
        <taxon>Basidiomycota</taxon>
        <taxon>Pucciniomycotina</taxon>
        <taxon>Microbotryomycetes</taxon>
        <taxon>Sporidiobolales</taxon>
        <taxon>Sporidiobolaceae</taxon>
        <taxon>Rhodotorula</taxon>
    </lineage>
</organism>
<dbReference type="EMBL" id="BQKY01000008">
    <property type="protein sequence ID" value="GJN91246.1"/>
    <property type="molecule type" value="Genomic_DNA"/>
</dbReference>
<reference evidence="10 11" key="1">
    <citation type="submission" date="2021-12" db="EMBL/GenBank/DDBJ databases">
        <title>High titer production of polyol ester of fatty acids by Rhodotorula paludigena BS15 towards product separation-free biomass refinery.</title>
        <authorList>
            <person name="Mano J."/>
            <person name="Ono H."/>
            <person name="Tanaka T."/>
            <person name="Naito K."/>
            <person name="Sushida H."/>
            <person name="Ike M."/>
            <person name="Tokuyasu K."/>
            <person name="Kitaoka M."/>
        </authorList>
    </citation>
    <scope>NUCLEOTIDE SEQUENCE [LARGE SCALE GENOMIC DNA]</scope>
    <source>
        <strain evidence="10 11">BS15</strain>
    </source>
</reference>
<evidence type="ECO:0000256" key="2">
    <source>
        <dbReference type="ARBA" id="ARBA00016066"/>
    </source>
</evidence>
<dbReference type="GO" id="GO:0070979">
    <property type="term" value="P:protein K11-linked ubiquitination"/>
    <property type="evidence" value="ECO:0007669"/>
    <property type="project" value="TreeGrafter"/>
</dbReference>
<feature type="chain" id="PRO_5043674800" description="Anaphase-promoting complex subunit 5" evidence="8">
    <location>
        <begin position="33"/>
        <end position="655"/>
    </location>
</feature>
<comment type="similarity">
    <text evidence="1">Belongs to the APC5 family.</text>
</comment>
<evidence type="ECO:0000256" key="4">
    <source>
        <dbReference type="ARBA" id="ARBA00022776"/>
    </source>
</evidence>
<keyword evidence="11" id="KW-1185">Reference proteome</keyword>
<dbReference type="InterPro" id="IPR026000">
    <property type="entry name" value="Apc5_dom"/>
</dbReference>
<keyword evidence="3" id="KW-0132">Cell division</keyword>
<keyword evidence="8" id="KW-0732">Signal</keyword>
<dbReference type="GO" id="GO:0051301">
    <property type="term" value="P:cell division"/>
    <property type="evidence" value="ECO:0007669"/>
    <property type="project" value="UniProtKB-KW"/>
</dbReference>
<dbReference type="Proteomes" id="UP001342314">
    <property type="component" value="Unassembled WGS sequence"/>
</dbReference>
<dbReference type="Pfam" id="PF12862">
    <property type="entry name" value="ANAPC5"/>
    <property type="match status" value="1"/>
</dbReference>
<evidence type="ECO:0000313" key="11">
    <source>
        <dbReference type="Proteomes" id="UP001342314"/>
    </source>
</evidence>
<proteinExistence type="inferred from homology"/>
<evidence type="ECO:0000256" key="7">
    <source>
        <dbReference type="SAM" id="MobiDB-lite"/>
    </source>
</evidence>
<evidence type="ECO:0000256" key="5">
    <source>
        <dbReference type="ARBA" id="ARBA00022786"/>
    </source>
</evidence>
<sequence length="655" mass="72233">MQPGAESLGPAALATVVLVYSLLSSPSSLSSSEPHRDVLAAYALECTAEHHAPPSLDAWVQRGRGTTASEAVHTRLGDVQLIVKALRADSLDGVLQWFNEVYVRRTALTLGRMSFDETRAWWTALERWCDGTGERGEQRKSEKRRRAVPSFARARLQQDYQSARELVRTFAPEGQREPTSQQALLHLALIEFEDGGFGAARMALHEATQVARSVGDTACLAALQKRLDAASGADLGRRGGATAAKGSPHDVLWELSHRNSQNDPLDTLFPLLCSSLAAHQHLSFPPPAKSDKPDPNKDPAQQQAQKDAARVGLHDPDYRAQWHAAAAGLWEEMGLDPLARVHESLALEFVDPHKPTWDVRLAILARQARRLSRDNRPDAALGLLLSAVDAREKRVGMGRKEVGRWRDLVWEVEVERARRSGHAEVERMALAHHTSPETLRTLDSPDPHDASAPLYTRLTAAATWTHLSTLSQRERARLSALARLATLRVAGASEARAEAERGLRELEEAWGAVLALEEGETEGEQGEGTLEAREARARAAVVACMEDDSQLPPLVEELSAIASGYLALSHLPAAQRVLLAASQLADHLLASPSPTSPDHAAHFRAQRDALAQRWLDIDEGRKREGAEARERREERWERLRRVVDEVERAVEVQNR</sequence>
<evidence type="ECO:0000256" key="6">
    <source>
        <dbReference type="ARBA" id="ARBA00023306"/>
    </source>
</evidence>
<gene>
    <name evidence="10" type="ORF">Rhopal_004264-T1</name>
</gene>
<dbReference type="InterPro" id="IPR037679">
    <property type="entry name" value="Apc5"/>
</dbReference>
<dbReference type="GO" id="GO:0031145">
    <property type="term" value="P:anaphase-promoting complex-dependent catabolic process"/>
    <property type="evidence" value="ECO:0007669"/>
    <property type="project" value="TreeGrafter"/>
</dbReference>
<protein>
    <recommendedName>
        <fullName evidence="2">Anaphase-promoting complex subunit 5</fullName>
    </recommendedName>
</protein>
<keyword evidence="6" id="KW-0131">Cell cycle</keyword>
<feature type="domain" description="Anaphase-promoting complex subunit 5" evidence="9">
    <location>
        <begin position="151"/>
        <end position="222"/>
    </location>
</feature>
<dbReference type="GO" id="GO:0045842">
    <property type="term" value="P:positive regulation of mitotic metaphase/anaphase transition"/>
    <property type="evidence" value="ECO:0007669"/>
    <property type="project" value="TreeGrafter"/>
</dbReference>
<comment type="caution">
    <text evidence="10">The sequence shown here is derived from an EMBL/GenBank/DDBJ whole genome shotgun (WGS) entry which is preliminary data.</text>
</comment>
<feature type="signal peptide" evidence="8">
    <location>
        <begin position="1"/>
        <end position="32"/>
    </location>
</feature>
<keyword evidence="4" id="KW-0498">Mitosis</keyword>
<dbReference type="PANTHER" id="PTHR12830:SF9">
    <property type="entry name" value="ANAPHASE-PROMOTING COMPLEX SUBUNIT 5"/>
    <property type="match status" value="1"/>
</dbReference>
<feature type="region of interest" description="Disordered" evidence="7">
    <location>
        <begin position="282"/>
        <end position="310"/>
    </location>
</feature>
<evidence type="ECO:0000256" key="3">
    <source>
        <dbReference type="ARBA" id="ARBA00022618"/>
    </source>
</evidence>
<evidence type="ECO:0000259" key="9">
    <source>
        <dbReference type="Pfam" id="PF12862"/>
    </source>
</evidence>
<dbReference type="GO" id="GO:0005680">
    <property type="term" value="C:anaphase-promoting complex"/>
    <property type="evidence" value="ECO:0007669"/>
    <property type="project" value="InterPro"/>
</dbReference>
<name>A0AAV5GFD4_9BASI</name>
<evidence type="ECO:0000256" key="1">
    <source>
        <dbReference type="ARBA" id="ARBA00007450"/>
    </source>
</evidence>
<accession>A0AAV5GFD4</accession>
<evidence type="ECO:0000313" key="10">
    <source>
        <dbReference type="EMBL" id="GJN91246.1"/>
    </source>
</evidence>
<dbReference type="AlphaFoldDB" id="A0AAV5GFD4"/>
<dbReference type="PANTHER" id="PTHR12830">
    <property type="entry name" value="ANAPHASE-PROMOTING COMPLEX SUBUNIT 5"/>
    <property type="match status" value="1"/>
</dbReference>